<gene>
    <name evidence="1" type="ORF">KCG35_25760</name>
</gene>
<dbReference type="InterPro" id="IPR019289">
    <property type="entry name" value="Phage_tail_E/E"/>
</dbReference>
<comment type="caution">
    <text evidence="1">The sequence shown here is derived from an EMBL/GenBank/DDBJ whole genome shotgun (WGS) entry which is preliminary data.</text>
</comment>
<reference evidence="1 2" key="1">
    <citation type="submission" date="2021-04" db="EMBL/GenBank/DDBJ databases">
        <authorList>
            <person name="Pira H."/>
            <person name="Risdian C."/>
            <person name="Wink J."/>
        </authorList>
    </citation>
    <scope>NUCLEOTIDE SEQUENCE [LARGE SCALE GENOMIC DNA]</scope>
    <source>
        <strain evidence="1 2">WH53</strain>
    </source>
</reference>
<dbReference type="Pfam" id="PF10109">
    <property type="entry name" value="Phage_TAC_7"/>
    <property type="match status" value="1"/>
</dbReference>
<dbReference type="Proteomes" id="UP000690515">
    <property type="component" value="Unassembled WGS sequence"/>
</dbReference>
<name>A0ABS5ZK61_9GAMM</name>
<organism evidence="1 2">
    <name type="scientific">Zooshikella harenae</name>
    <dbReference type="NCBI Taxonomy" id="2827238"/>
    <lineage>
        <taxon>Bacteria</taxon>
        <taxon>Pseudomonadati</taxon>
        <taxon>Pseudomonadota</taxon>
        <taxon>Gammaproteobacteria</taxon>
        <taxon>Oceanospirillales</taxon>
        <taxon>Zooshikellaceae</taxon>
        <taxon>Zooshikella</taxon>
    </lineage>
</organism>
<accession>A0ABS5ZK61</accession>
<dbReference type="EMBL" id="JAGSOY010000297">
    <property type="protein sequence ID" value="MBU2714461.1"/>
    <property type="molecule type" value="Genomic_DNA"/>
</dbReference>
<evidence type="ECO:0000313" key="2">
    <source>
        <dbReference type="Proteomes" id="UP000690515"/>
    </source>
</evidence>
<protein>
    <submittedName>
        <fullName evidence="1">Phage tail assembly protein</fullName>
    </submittedName>
</protein>
<proteinExistence type="predicted"/>
<dbReference type="RefSeq" id="WP_215822736.1">
    <property type="nucleotide sequence ID" value="NZ_JAGSOY010000297.1"/>
</dbReference>
<evidence type="ECO:0000313" key="1">
    <source>
        <dbReference type="EMBL" id="MBU2714461.1"/>
    </source>
</evidence>
<sequence>MSELIPLNYPINVNGETISEIKLRRPTVKDMKNIDKQGGTELEQAIAMMAGLSGLSQQDIEKMDGADFSQISEVIADKFFRH</sequence>
<keyword evidence="2" id="KW-1185">Reference proteome</keyword>